<evidence type="ECO:0000256" key="7">
    <source>
        <dbReference type="ARBA" id="ARBA00022741"/>
    </source>
</evidence>
<organism evidence="19">
    <name type="scientific">Aceria tosichella</name>
    <name type="common">wheat curl mite</name>
    <dbReference type="NCBI Taxonomy" id="561515"/>
    <lineage>
        <taxon>Eukaryota</taxon>
        <taxon>Metazoa</taxon>
        <taxon>Ecdysozoa</taxon>
        <taxon>Arthropoda</taxon>
        <taxon>Chelicerata</taxon>
        <taxon>Arachnida</taxon>
        <taxon>Acari</taxon>
        <taxon>Acariformes</taxon>
        <taxon>Trombidiformes</taxon>
        <taxon>Prostigmata</taxon>
        <taxon>Eupodina</taxon>
        <taxon>Eriophyoidea</taxon>
        <taxon>Eriophyidae</taxon>
        <taxon>Eriophyinae</taxon>
        <taxon>Aceriini</taxon>
        <taxon>Aceria</taxon>
    </lineage>
</organism>
<keyword evidence="7" id="KW-0547">Nucleotide-binding</keyword>
<proteinExistence type="inferred from homology"/>
<evidence type="ECO:0000256" key="15">
    <source>
        <dbReference type="ARBA" id="ARBA00043208"/>
    </source>
</evidence>
<evidence type="ECO:0000256" key="6">
    <source>
        <dbReference type="ARBA" id="ARBA00022723"/>
    </source>
</evidence>
<protein>
    <recommendedName>
        <fullName evidence="13">Guanylate cyclase soluble subunit beta-1</fullName>
        <ecNumber evidence="3">4.6.1.2</ecNumber>
    </recommendedName>
    <alternativeName>
        <fullName evidence="14">Guanylate cyclase soluble subunit beta-3</fullName>
    </alternativeName>
    <alternativeName>
        <fullName evidence="15">Soluble guanylate cyclase small subunit</fullName>
    </alternativeName>
</protein>
<sequence>MYGLVNLAIEEAILQRYGQKFWDLIKEECRDSIGDTDGTFISRLYYDDEVSYRLIDAAERILCSEKYGQVSQLFGEKFYELVQDSGYEGILKLLGGSLKDFLDNLDSFHTHLSTTYSRMQPPSFRCDQVSENVLILHYYSERIGLEGLVMGIVKAAARELHQLMIDISIHRLKLVDQGIDHTEFLIEINPKSRGDQGSLEEQAYEQSINNNNSTPPAAAFSYKNVEQLARAAKVDKVSPSVFAQALPFHLIFDRNLHIKQAGTSILRVIPALSTNKSIRLTEVMNILEPKCLRYKLNFDNILKYINSIYVFRPDAKQVISGGHRHLHPDYLKRLKSSSGKDGECTTGAPGATEESYVQMHDKKGQGAEDEKENRRLRETTAATVERKGVPSGGGVALRQRRDSMTGSGDTKDESARKLSRLDSRDTMPKVSPHRLGLVSSASSSGENATDDCELPEEDIDKYIVKLRGQMTYMPDKDLMLFICSPSVANLDDLNNTGLFLSDIPLHDATRDLVLLSEQFEAEYKVQKKLTMLTEQLNVMKNELEEEKKKTDRLLYSVLPPTVANEIRSNRPVPAKRFQPVTILFSGIVGFSEFCARNSDSSGAIRIVNLLNKIYTTFDVLTEPKRNPYVYKVETVGDKYMAVSGLPEACDSHARHINRLALDIFDLAKTIRLEEYTGGVRSSSSPPSESVSSSVGAQTQTSTQGRSGQQQQTTSSGASTELTRMDQCEHLRVTIGVHCGEVVTGVIGKRTPRYCLFGNTVNLTSRCETTGKKGAINVSQDVYNLCTKDPSNFDPSFEFQYRGQINMKGKSEPMGMWLLTRRGL</sequence>
<feature type="compositionally biased region" description="Basic and acidic residues" evidence="17">
    <location>
        <begin position="334"/>
        <end position="343"/>
    </location>
</feature>
<feature type="compositionally biased region" description="Basic and acidic residues" evidence="17">
    <location>
        <begin position="399"/>
        <end position="427"/>
    </location>
</feature>
<evidence type="ECO:0000256" key="4">
    <source>
        <dbReference type="ARBA" id="ARBA00022490"/>
    </source>
</evidence>
<comment type="function">
    <text evidence="12">Mediates responses to nitric oxide (NO) by catalyzing the biosynthesis of the signaling molecule cGMP.</text>
</comment>
<comment type="cofactor">
    <cofactor evidence="1">
        <name>heme</name>
        <dbReference type="ChEBI" id="CHEBI:30413"/>
    </cofactor>
</comment>
<dbReference type="GO" id="GO:0005525">
    <property type="term" value="F:GTP binding"/>
    <property type="evidence" value="ECO:0007669"/>
    <property type="project" value="UniProtKB-KW"/>
</dbReference>
<keyword evidence="4" id="KW-0963">Cytoplasm</keyword>
<reference evidence="19" key="1">
    <citation type="submission" date="2018-10" db="EMBL/GenBank/DDBJ databases">
        <title>Transcriptome assembly of Aceria tosichella (Wheat curl mite) Type 2.</title>
        <authorList>
            <person name="Scully E.D."/>
            <person name="Geib S.M."/>
            <person name="Palmer N.A."/>
            <person name="Gupta A.K."/>
            <person name="Sarath G."/>
            <person name="Tatineni S."/>
        </authorList>
    </citation>
    <scope>NUCLEOTIDE SEQUENCE</scope>
    <source>
        <strain evidence="19">LincolnNE</strain>
    </source>
</reference>
<dbReference type="Gene3D" id="3.30.450.260">
    <property type="entry name" value="Haem NO binding associated domain"/>
    <property type="match status" value="2"/>
</dbReference>
<evidence type="ECO:0000256" key="10">
    <source>
        <dbReference type="ARBA" id="ARBA00023239"/>
    </source>
</evidence>
<keyword evidence="9" id="KW-0342">GTP-binding</keyword>
<dbReference type="Gene3D" id="3.90.1520.10">
    <property type="entry name" value="H-NOX domain"/>
    <property type="match status" value="1"/>
</dbReference>
<dbReference type="EC" id="4.6.1.2" evidence="3"/>
<dbReference type="Pfam" id="PF07701">
    <property type="entry name" value="HNOBA"/>
    <property type="match status" value="1"/>
</dbReference>
<dbReference type="InterPro" id="IPR029787">
    <property type="entry name" value="Nucleotide_cyclase"/>
</dbReference>
<keyword evidence="6" id="KW-0479">Metal-binding</keyword>
<dbReference type="PROSITE" id="PS50125">
    <property type="entry name" value="GUANYLATE_CYCLASE_2"/>
    <property type="match status" value="1"/>
</dbReference>
<name>A0A6G1SMJ0_9ACAR</name>
<evidence type="ECO:0000256" key="16">
    <source>
        <dbReference type="RuleBase" id="RU000405"/>
    </source>
</evidence>
<keyword evidence="10 16" id="KW-0456">Lyase</keyword>
<feature type="compositionally biased region" description="Low complexity" evidence="17">
    <location>
        <begin position="681"/>
        <end position="719"/>
    </location>
</feature>
<dbReference type="InterPro" id="IPR042463">
    <property type="entry name" value="HNOB_dom_associated_sf"/>
</dbReference>
<dbReference type="PANTHER" id="PTHR45655">
    <property type="entry name" value="GUANYLATE CYCLASE SOLUBLE SUBUNIT BETA-2"/>
    <property type="match status" value="1"/>
</dbReference>
<comment type="similarity">
    <text evidence="16">Belongs to the adenylyl cyclase class-4/guanylyl cyclase family.</text>
</comment>
<dbReference type="InterPro" id="IPR001054">
    <property type="entry name" value="A/G_cyclase"/>
</dbReference>
<feature type="compositionally biased region" description="Basic and acidic residues" evidence="17">
    <location>
        <begin position="359"/>
        <end position="388"/>
    </location>
</feature>
<evidence type="ECO:0000256" key="3">
    <source>
        <dbReference type="ARBA" id="ARBA00012202"/>
    </source>
</evidence>
<dbReference type="SMART" id="SM00044">
    <property type="entry name" value="CYCc"/>
    <property type="match status" value="1"/>
</dbReference>
<dbReference type="Gene3D" id="3.30.70.1230">
    <property type="entry name" value="Nucleotide cyclase"/>
    <property type="match status" value="1"/>
</dbReference>
<dbReference type="PROSITE" id="PS00452">
    <property type="entry name" value="GUANYLATE_CYCLASE_1"/>
    <property type="match status" value="1"/>
</dbReference>
<evidence type="ECO:0000259" key="18">
    <source>
        <dbReference type="PROSITE" id="PS50125"/>
    </source>
</evidence>
<dbReference type="PANTHER" id="PTHR45655:SF2">
    <property type="entry name" value="GUANYLATE CYCLASE SOLUBLE SUBUNIT BETA-1"/>
    <property type="match status" value="1"/>
</dbReference>
<feature type="region of interest" description="Disordered" evidence="17">
    <location>
        <begin position="677"/>
        <end position="721"/>
    </location>
</feature>
<evidence type="ECO:0000256" key="1">
    <source>
        <dbReference type="ARBA" id="ARBA00001971"/>
    </source>
</evidence>
<keyword evidence="5" id="KW-0349">Heme</keyword>
<dbReference type="InterPro" id="IPR011645">
    <property type="entry name" value="HNOB_dom_associated"/>
</dbReference>
<evidence type="ECO:0000256" key="8">
    <source>
        <dbReference type="ARBA" id="ARBA00023004"/>
    </source>
</evidence>
<evidence type="ECO:0000256" key="12">
    <source>
        <dbReference type="ARBA" id="ARBA00037442"/>
    </source>
</evidence>
<keyword evidence="11" id="KW-0141">cGMP biosynthesis</keyword>
<dbReference type="GO" id="GO:0070482">
    <property type="term" value="P:response to oxygen levels"/>
    <property type="evidence" value="ECO:0007669"/>
    <property type="project" value="TreeGrafter"/>
</dbReference>
<accession>A0A6G1SMJ0</accession>
<dbReference type="Gene3D" id="6.10.250.780">
    <property type="match status" value="1"/>
</dbReference>
<dbReference type="SUPFAM" id="SSF55073">
    <property type="entry name" value="Nucleotide cyclase"/>
    <property type="match status" value="1"/>
</dbReference>
<evidence type="ECO:0000313" key="19">
    <source>
        <dbReference type="EMBL" id="MDE51397.1"/>
    </source>
</evidence>
<evidence type="ECO:0000256" key="2">
    <source>
        <dbReference type="ARBA" id="ARBA00004496"/>
    </source>
</evidence>
<dbReference type="GO" id="GO:0004383">
    <property type="term" value="F:guanylate cyclase activity"/>
    <property type="evidence" value="ECO:0007669"/>
    <property type="project" value="UniProtKB-EC"/>
</dbReference>
<keyword evidence="8" id="KW-0408">Iron</keyword>
<dbReference type="SUPFAM" id="SSF111126">
    <property type="entry name" value="Ligand-binding domain in the NO signalling and Golgi transport"/>
    <property type="match status" value="1"/>
</dbReference>
<evidence type="ECO:0000256" key="17">
    <source>
        <dbReference type="SAM" id="MobiDB-lite"/>
    </source>
</evidence>
<evidence type="ECO:0000256" key="5">
    <source>
        <dbReference type="ARBA" id="ARBA00022617"/>
    </source>
</evidence>
<dbReference type="EMBL" id="GGYP01006626">
    <property type="protein sequence ID" value="MDE51397.1"/>
    <property type="molecule type" value="Transcribed_RNA"/>
</dbReference>
<dbReference type="InterPro" id="IPR018297">
    <property type="entry name" value="A/G_cyclase_CS"/>
</dbReference>
<dbReference type="GO" id="GO:0008074">
    <property type="term" value="C:guanylate cyclase complex, soluble"/>
    <property type="evidence" value="ECO:0007669"/>
    <property type="project" value="TreeGrafter"/>
</dbReference>
<comment type="subcellular location">
    <subcellularLocation>
        <location evidence="2">Cytoplasm</location>
    </subcellularLocation>
</comment>
<evidence type="ECO:0000256" key="9">
    <source>
        <dbReference type="ARBA" id="ARBA00023134"/>
    </source>
</evidence>
<feature type="region of interest" description="Disordered" evidence="17">
    <location>
        <begin position="334"/>
        <end position="453"/>
    </location>
</feature>
<dbReference type="GO" id="GO:0020037">
    <property type="term" value="F:heme binding"/>
    <property type="evidence" value="ECO:0007669"/>
    <property type="project" value="InterPro"/>
</dbReference>
<dbReference type="InterPro" id="IPR011644">
    <property type="entry name" value="Heme_NO-bd"/>
</dbReference>
<dbReference type="AlphaFoldDB" id="A0A6G1SMJ0"/>
<dbReference type="GO" id="GO:0019934">
    <property type="term" value="P:cGMP-mediated signaling"/>
    <property type="evidence" value="ECO:0007669"/>
    <property type="project" value="TreeGrafter"/>
</dbReference>
<evidence type="ECO:0000256" key="11">
    <source>
        <dbReference type="ARBA" id="ARBA00023293"/>
    </source>
</evidence>
<evidence type="ECO:0000256" key="13">
    <source>
        <dbReference type="ARBA" id="ARBA00039698"/>
    </source>
</evidence>
<dbReference type="Pfam" id="PF07700">
    <property type="entry name" value="HNOB"/>
    <property type="match status" value="1"/>
</dbReference>
<dbReference type="InterPro" id="IPR038158">
    <property type="entry name" value="H-NOX_domain_sf"/>
</dbReference>
<dbReference type="Pfam" id="PF00211">
    <property type="entry name" value="Guanylate_cyc"/>
    <property type="match status" value="1"/>
</dbReference>
<dbReference type="CDD" id="cd07302">
    <property type="entry name" value="CHD"/>
    <property type="match status" value="1"/>
</dbReference>
<dbReference type="GO" id="GO:0046872">
    <property type="term" value="F:metal ion binding"/>
    <property type="evidence" value="ECO:0007669"/>
    <property type="project" value="UniProtKB-KW"/>
</dbReference>
<feature type="domain" description="Guanylate cyclase" evidence="18">
    <location>
        <begin position="581"/>
        <end position="767"/>
    </location>
</feature>
<dbReference type="InterPro" id="IPR024096">
    <property type="entry name" value="NO_sig/Golgi_transp_ligand-bd"/>
</dbReference>
<gene>
    <name evidence="19" type="primary">Gucy1b3</name>
    <name evidence="19" type="ORF">g.12456</name>
</gene>
<evidence type="ECO:0000256" key="14">
    <source>
        <dbReference type="ARBA" id="ARBA00041698"/>
    </source>
</evidence>